<dbReference type="Pfam" id="PF00172">
    <property type="entry name" value="Zn_clus"/>
    <property type="match status" value="1"/>
</dbReference>
<protein>
    <recommendedName>
        <fullName evidence="6">Zn(2)-C6 fungal-type domain-containing protein</fullName>
    </recommendedName>
</protein>
<keyword evidence="1" id="KW-0805">Transcription regulation</keyword>
<dbReference type="PANTHER" id="PTHR31069">
    <property type="entry name" value="OLEATE-ACTIVATED TRANSCRIPTION FACTOR 1-RELATED"/>
    <property type="match status" value="1"/>
</dbReference>
<feature type="compositionally biased region" description="Low complexity" evidence="5">
    <location>
        <begin position="71"/>
        <end position="91"/>
    </location>
</feature>
<comment type="caution">
    <text evidence="7">The sequence shown here is derived from an EMBL/GenBank/DDBJ whole genome shotgun (WGS) entry which is preliminary data.</text>
</comment>
<dbReference type="PROSITE" id="PS00463">
    <property type="entry name" value="ZN2_CY6_FUNGAL_1"/>
    <property type="match status" value="1"/>
</dbReference>
<proteinExistence type="predicted"/>
<feature type="domain" description="Zn(2)-C6 fungal-type" evidence="6">
    <location>
        <begin position="19"/>
        <end position="49"/>
    </location>
</feature>
<dbReference type="Proteomes" id="UP001610334">
    <property type="component" value="Unassembled WGS sequence"/>
</dbReference>
<keyword evidence="8" id="KW-1185">Reference proteome</keyword>
<reference evidence="7 8" key="1">
    <citation type="submission" date="2024-07" db="EMBL/GenBank/DDBJ databases">
        <title>Section-level genome sequencing and comparative genomics of Aspergillus sections Usti and Cavernicolus.</title>
        <authorList>
            <consortium name="Lawrence Berkeley National Laboratory"/>
            <person name="Nybo J.L."/>
            <person name="Vesth T.C."/>
            <person name="Theobald S."/>
            <person name="Frisvad J.C."/>
            <person name="Larsen T.O."/>
            <person name="Kjaerboelling I."/>
            <person name="Rothschild-Mancinelli K."/>
            <person name="Lyhne E.K."/>
            <person name="Kogle M.E."/>
            <person name="Barry K."/>
            <person name="Clum A."/>
            <person name="Na H."/>
            <person name="Ledsgaard L."/>
            <person name="Lin J."/>
            <person name="Lipzen A."/>
            <person name="Kuo A."/>
            <person name="Riley R."/>
            <person name="Mondo S."/>
            <person name="Labutti K."/>
            <person name="Haridas S."/>
            <person name="Pangalinan J."/>
            <person name="Salamov A.A."/>
            <person name="Simmons B.A."/>
            <person name="Magnuson J.K."/>
            <person name="Chen J."/>
            <person name="Drula E."/>
            <person name="Henrissat B."/>
            <person name="Wiebenga A."/>
            <person name="Lubbers R.J."/>
            <person name="Gomes A.C."/>
            <person name="Makela M.R."/>
            <person name="Stajich J."/>
            <person name="Grigoriev I.V."/>
            <person name="Mortensen U.H."/>
            <person name="De Vries R.P."/>
            <person name="Baker S.E."/>
            <person name="Andersen M.R."/>
        </authorList>
    </citation>
    <scope>NUCLEOTIDE SEQUENCE [LARGE SCALE GENOMIC DNA]</scope>
    <source>
        <strain evidence="7 8">CBS 588.65</strain>
    </source>
</reference>
<name>A0ABR4GY02_9EURO</name>
<dbReference type="SUPFAM" id="SSF57701">
    <property type="entry name" value="Zn2/Cys6 DNA-binding domain"/>
    <property type="match status" value="1"/>
</dbReference>
<organism evidence="7 8">
    <name type="scientific">Aspergillus granulosus</name>
    <dbReference type="NCBI Taxonomy" id="176169"/>
    <lineage>
        <taxon>Eukaryota</taxon>
        <taxon>Fungi</taxon>
        <taxon>Dikarya</taxon>
        <taxon>Ascomycota</taxon>
        <taxon>Pezizomycotina</taxon>
        <taxon>Eurotiomycetes</taxon>
        <taxon>Eurotiomycetidae</taxon>
        <taxon>Eurotiales</taxon>
        <taxon>Aspergillaceae</taxon>
        <taxon>Aspergillus</taxon>
        <taxon>Aspergillus subgen. Nidulantes</taxon>
    </lineage>
</organism>
<accession>A0ABR4GY02</accession>
<evidence type="ECO:0000313" key="7">
    <source>
        <dbReference type="EMBL" id="KAL2803414.1"/>
    </source>
</evidence>
<evidence type="ECO:0000256" key="4">
    <source>
        <dbReference type="ARBA" id="ARBA00023242"/>
    </source>
</evidence>
<sequence>MDPTSGYQSSKRPPKLRSACNECHAAKVRCSGEKTGCQRCGNLHLTCIFSISRIGKVPGKRSKANRVAAAAAASTSAAPISTATSSMSTPAMSPPLLTPDHSYESPRSFGGRNMPVPATSYPFPQEYPTASLPLTSEATHPHIISGYPQSNPEDLSNYSNLCWATELDQLDGPGLLSPNWELDTDDPIALASTASASYPDLHPFEKSIPKAYASPAEFIPSPQCTIYLQLINSIEQSIQLVSHCRSPNNESAQLSVLESILGANQRFVTTLLQITDNPSFRHTYSDEHLLFSVALDKVICLFSLGYGELRRRMEIHEGMSVGSNGSADRWVRFGAYGIDFLDQVAIGRRAFVEEMKRARLCLGRLIETMGPTTTGRHEELCEEMKRRLDGLMEEFEGDHSLHMSS</sequence>
<dbReference type="SMART" id="SM00066">
    <property type="entry name" value="GAL4"/>
    <property type="match status" value="1"/>
</dbReference>
<keyword evidence="2" id="KW-0238">DNA-binding</keyword>
<keyword evidence="3" id="KW-0804">Transcription</keyword>
<evidence type="ECO:0000259" key="6">
    <source>
        <dbReference type="PROSITE" id="PS50048"/>
    </source>
</evidence>
<dbReference type="EMBL" id="JBFXLT010000139">
    <property type="protein sequence ID" value="KAL2803414.1"/>
    <property type="molecule type" value="Genomic_DNA"/>
</dbReference>
<dbReference type="InterPro" id="IPR001138">
    <property type="entry name" value="Zn2Cys6_DnaBD"/>
</dbReference>
<dbReference type="Gene3D" id="4.10.240.10">
    <property type="entry name" value="Zn(2)-C6 fungal-type DNA-binding domain"/>
    <property type="match status" value="1"/>
</dbReference>
<dbReference type="CDD" id="cd00067">
    <property type="entry name" value="GAL4"/>
    <property type="match status" value="1"/>
</dbReference>
<evidence type="ECO:0000256" key="2">
    <source>
        <dbReference type="ARBA" id="ARBA00023125"/>
    </source>
</evidence>
<evidence type="ECO:0000256" key="3">
    <source>
        <dbReference type="ARBA" id="ARBA00023163"/>
    </source>
</evidence>
<keyword evidence="4" id="KW-0539">Nucleus</keyword>
<evidence type="ECO:0000313" key="8">
    <source>
        <dbReference type="Proteomes" id="UP001610334"/>
    </source>
</evidence>
<dbReference type="PANTHER" id="PTHR31069:SF31">
    <property type="entry name" value="MONODICTYPHENONE CLUSTER TRANSCRIPTION FACTOR-RELATED"/>
    <property type="match status" value="1"/>
</dbReference>
<evidence type="ECO:0000256" key="1">
    <source>
        <dbReference type="ARBA" id="ARBA00023015"/>
    </source>
</evidence>
<dbReference type="InterPro" id="IPR036864">
    <property type="entry name" value="Zn2-C6_fun-type_DNA-bd_sf"/>
</dbReference>
<dbReference type="InterPro" id="IPR050675">
    <property type="entry name" value="OAF3"/>
</dbReference>
<feature type="region of interest" description="Disordered" evidence="5">
    <location>
        <begin position="71"/>
        <end position="108"/>
    </location>
</feature>
<evidence type="ECO:0000256" key="5">
    <source>
        <dbReference type="SAM" id="MobiDB-lite"/>
    </source>
</evidence>
<dbReference type="PROSITE" id="PS50048">
    <property type="entry name" value="ZN2_CY6_FUNGAL_2"/>
    <property type="match status" value="1"/>
</dbReference>
<dbReference type="PRINTS" id="PR00755">
    <property type="entry name" value="AFLATOXINBRP"/>
</dbReference>
<gene>
    <name evidence="7" type="ORF">BJX63DRAFT_440101</name>
</gene>